<dbReference type="GO" id="GO:0032259">
    <property type="term" value="P:methylation"/>
    <property type="evidence" value="ECO:0007669"/>
    <property type="project" value="InterPro"/>
</dbReference>
<dbReference type="Gene3D" id="3.40.50.150">
    <property type="entry name" value="Vaccinia Virus protein VP39"/>
    <property type="match status" value="1"/>
</dbReference>
<name>A0A101ESB8_9THEM</name>
<dbReference type="GO" id="GO:0003676">
    <property type="term" value="F:nucleic acid binding"/>
    <property type="evidence" value="ECO:0007669"/>
    <property type="project" value="InterPro"/>
</dbReference>
<proteinExistence type="predicted"/>
<reference evidence="1 2" key="1">
    <citation type="journal article" date="2015" name="MBio">
        <title>Genome-Resolved Metagenomic Analysis Reveals Roles for Candidate Phyla and Other Microbial Community Members in Biogeochemical Transformations in Oil Reservoirs.</title>
        <authorList>
            <person name="Hu P."/>
            <person name="Tom L."/>
            <person name="Singh A."/>
            <person name="Thomas B.C."/>
            <person name="Baker B.J."/>
            <person name="Piceno Y.M."/>
            <person name="Andersen G.L."/>
            <person name="Banfield J.F."/>
        </authorList>
    </citation>
    <scope>NUCLEOTIDE SEQUENCE [LARGE SCALE GENOMIC DNA]</scope>
    <source>
        <strain evidence="1">46_26</strain>
    </source>
</reference>
<evidence type="ECO:0008006" key="3">
    <source>
        <dbReference type="Google" id="ProtNLM"/>
    </source>
</evidence>
<dbReference type="PROSITE" id="PS00092">
    <property type="entry name" value="N6_MTASE"/>
    <property type="match status" value="1"/>
</dbReference>
<dbReference type="PATRIC" id="fig|93930.3.peg.702"/>
<dbReference type="InterPro" id="IPR029063">
    <property type="entry name" value="SAM-dependent_MTases_sf"/>
</dbReference>
<dbReference type="Proteomes" id="UP000058636">
    <property type="component" value="Unassembled WGS sequence"/>
</dbReference>
<evidence type="ECO:0000313" key="2">
    <source>
        <dbReference type="Proteomes" id="UP000058636"/>
    </source>
</evidence>
<comment type="caution">
    <text evidence="1">The sequence shown here is derived from an EMBL/GenBank/DDBJ whole genome shotgun (WGS) entry which is preliminary data.</text>
</comment>
<protein>
    <recommendedName>
        <fullName evidence="3">DNA methylase N-4/N-6 domain-containing protein</fullName>
    </recommendedName>
</protein>
<dbReference type="EMBL" id="LGFG01000005">
    <property type="protein sequence ID" value="KUK23760.1"/>
    <property type="molecule type" value="Genomic_DNA"/>
</dbReference>
<dbReference type="GO" id="GO:0008168">
    <property type="term" value="F:methyltransferase activity"/>
    <property type="evidence" value="ECO:0007669"/>
    <property type="project" value="InterPro"/>
</dbReference>
<organism evidence="1 2">
    <name type="scientific">Thermotoga petrophila</name>
    <dbReference type="NCBI Taxonomy" id="93929"/>
    <lineage>
        <taxon>Bacteria</taxon>
        <taxon>Thermotogati</taxon>
        <taxon>Thermotogota</taxon>
        <taxon>Thermotogae</taxon>
        <taxon>Thermotogales</taxon>
        <taxon>Thermotogaceae</taxon>
        <taxon>Thermotoga</taxon>
    </lineage>
</organism>
<dbReference type="InterPro" id="IPR002052">
    <property type="entry name" value="DNA_methylase_N6_adenine_CS"/>
</dbReference>
<dbReference type="AlphaFoldDB" id="A0A101ESB8"/>
<dbReference type="SUPFAM" id="SSF53335">
    <property type="entry name" value="S-adenosyl-L-methionine-dependent methyltransferases"/>
    <property type="match status" value="1"/>
</dbReference>
<accession>A0A101ESB8</accession>
<sequence>MKKLLIPKVIQGSATELPYPDNYFDAVFTDPPYYDNVGYSYLSDFFYVWLKRSVGDLYPDLFVTPLTPKSKEIVAYSHREGGRDAGKRYFEEMLKKALKEIYRVLKPNGIATIVYTHKSTSGWETLITSLLESGLVVTASWPIDTEMESRLRAKESAALSSSIYFVCRKMERKSIGWLKDVKEEIKERVRQRLDRLWEEGISGADYFVAGIGSAIEVFGKYEKVMDYEGNVMTAAKLIDHVREIVTDYTVKKILHDGISAELSPLTRFYVLWRWTYGESKVEFDEARKLAQSTGIDIEREWNKGFIKKEKEFVRVLGPHERNLKDLENKTEMIDVLHRVLLLWKNGEKEEMKNVLFETGYGLRDAFYRVAQAISETLSIESKEKKLLDGFLSGKDKHLEELKSFRRGLFG</sequence>
<evidence type="ECO:0000313" key="1">
    <source>
        <dbReference type="EMBL" id="KUK23760.1"/>
    </source>
</evidence>
<gene>
    <name evidence="1" type="ORF">XD57_0151</name>
</gene>